<evidence type="ECO:0000259" key="12">
    <source>
        <dbReference type="Pfam" id="PF05430"/>
    </source>
</evidence>
<dbReference type="SUPFAM" id="SSF51905">
    <property type="entry name" value="FAD/NAD(P)-binding domain"/>
    <property type="match status" value="1"/>
</dbReference>
<feature type="region of interest" description="tRNA (mnm(5)s(2)U34)-methyltransferase" evidence="10">
    <location>
        <begin position="1"/>
        <end position="232"/>
    </location>
</feature>
<protein>
    <recommendedName>
        <fullName evidence="10">tRNA 5-methylaminomethyl-2-thiouridine biosynthesis bifunctional protein MnmC</fullName>
        <shortName evidence="10">tRNA mnm(5)s(2)U biosynthesis bifunctional protein</shortName>
    </recommendedName>
    <domain>
        <recommendedName>
            <fullName evidence="10">tRNA (mnm(5)s(2)U34)-methyltransferase</fullName>
            <ecNumber evidence="10">2.1.1.61</ecNumber>
        </recommendedName>
    </domain>
    <domain>
        <recommendedName>
            <fullName evidence="10">FAD-dependent cmnm(5)s(2)U34 oxidoreductase</fullName>
            <ecNumber evidence="10">1.5.-.-</ecNumber>
        </recommendedName>
    </domain>
</protein>
<dbReference type="EC" id="2.1.1.61" evidence="10"/>
<comment type="cofactor">
    <cofactor evidence="10">
        <name>FAD</name>
        <dbReference type="ChEBI" id="CHEBI:57692"/>
    </cofactor>
</comment>
<dbReference type="AlphaFoldDB" id="A0AAU7LVY7"/>
<evidence type="ECO:0000256" key="9">
    <source>
        <dbReference type="ARBA" id="ARBA00023268"/>
    </source>
</evidence>
<proteinExistence type="inferred from homology"/>
<evidence type="ECO:0000256" key="5">
    <source>
        <dbReference type="ARBA" id="ARBA00022691"/>
    </source>
</evidence>
<keyword evidence="5 10" id="KW-0949">S-adenosyl-L-methionine</keyword>
<evidence type="ECO:0000256" key="8">
    <source>
        <dbReference type="ARBA" id="ARBA00023002"/>
    </source>
</evidence>
<dbReference type="GO" id="GO:0032259">
    <property type="term" value="P:methylation"/>
    <property type="evidence" value="ECO:0007669"/>
    <property type="project" value="UniProtKB-KW"/>
</dbReference>
<comment type="catalytic activity">
    <reaction evidence="10">
        <text>5-aminomethyl-2-thiouridine(34) in tRNA + S-adenosyl-L-methionine = 5-methylaminomethyl-2-thiouridine(34) in tRNA + S-adenosyl-L-homocysteine + H(+)</text>
        <dbReference type="Rhea" id="RHEA:19569"/>
        <dbReference type="Rhea" id="RHEA-COMP:10195"/>
        <dbReference type="Rhea" id="RHEA-COMP:10197"/>
        <dbReference type="ChEBI" id="CHEBI:15378"/>
        <dbReference type="ChEBI" id="CHEBI:57856"/>
        <dbReference type="ChEBI" id="CHEBI:59789"/>
        <dbReference type="ChEBI" id="CHEBI:74454"/>
        <dbReference type="ChEBI" id="CHEBI:74455"/>
        <dbReference type="EC" id="2.1.1.61"/>
    </reaction>
</comment>
<evidence type="ECO:0000256" key="4">
    <source>
        <dbReference type="ARBA" id="ARBA00022679"/>
    </source>
</evidence>
<comment type="similarity">
    <text evidence="10">In the N-terminal section; belongs to the methyltransferase superfamily. tRNA (mnm(5)s(2)U34)-methyltransferase family.</text>
</comment>
<dbReference type="Gene3D" id="3.30.9.10">
    <property type="entry name" value="D-Amino Acid Oxidase, subunit A, domain 2"/>
    <property type="match status" value="1"/>
</dbReference>
<keyword evidence="4 10" id="KW-0808">Transferase</keyword>
<dbReference type="GO" id="GO:0004808">
    <property type="term" value="F:tRNA (5-methylaminomethyl-2-thiouridylate)(34)-methyltransferase activity"/>
    <property type="evidence" value="ECO:0007669"/>
    <property type="project" value="UniProtKB-EC"/>
</dbReference>
<dbReference type="Gene3D" id="3.50.50.60">
    <property type="entry name" value="FAD/NAD(P)-binding domain"/>
    <property type="match status" value="1"/>
</dbReference>
<dbReference type="EMBL" id="CP157675">
    <property type="protein sequence ID" value="XBP71769.1"/>
    <property type="molecule type" value="Genomic_DNA"/>
</dbReference>
<evidence type="ECO:0000256" key="6">
    <source>
        <dbReference type="ARBA" id="ARBA00022694"/>
    </source>
</evidence>
<dbReference type="PANTHER" id="PTHR13847">
    <property type="entry name" value="SARCOSINE DEHYDROGENASE-RELATED"/>
    <property type="match status" value="1"/>
</dbReference>
<keyword evidence="3 10" id="KW-0285">Flavoprotein</keyword>
<feature type="domain" description="MnmC-like methyltransferase" evidence="12">
    <location>
        <begin position="110"/>
        <end position="230"/>
    </location>
</feature>
<dbReference type="EC" id="1.5.-.-" evidence="10"/>
<keyword evidence="1 10" id="KW-0963">Cytoplasm</keyword>
<keyword evidence="6 10" id="KW-0819">tRNA processing</keyword>
<dbReference type="InterPro" id="IPR036188">
    <property type="entry name" value="FAD/NAD-bd_sf"/>
</dbReference>
<comment type="subcellular location">
    <subcellularLocation>
        <location evidence="10">Cytoplasm</location>
    </subcellularLocation>
</comment>
<dbReference type="InterPro" id="IPR017610">
    <property type="entry name" value="tRNA_S-uridine_synth_MnmC_C"/>
</dbReference>
<dbReference type="InterPro" id="IPR029063">
    <property type="entry name" value="SAM-dependent_MTases_sf"/>
</dbReference>
<feature type="domain" description="FAD dependent oxidoreductase" evidence="11">
    <location>
        <begin position="252"/>
        <end position="608"/>
    </location>
</feature>
<comment type="similarity">
    <text evidence="10">In the C-terminal section; belongs to the DAO family.</text>
</comment>
<dbReference type="RefSeq" id="WP_349281125.1">
    <property type="nucleotide sequence ID" value="NZ_CBCSCU010000004.1"/>
</dbReference>
<evidence type="ECO:0000256" key="10">
    <source>
        <dbReference type="HAMAP-Rule" id="MF_01102"/>
    </source>
</evidence>
<feature type="region of interest" description="FAD-dependent cmnm(5)s(2)U34 oxidoreductase" evidence="10">
    <location>
        <begin position="255"/>
        <end position="637"/>
    </location>
</feature>
<keyword evidence="8 10" id="KW-0560">Oxidoreductase</keyword>
<dbReference type="HAMAP" id="MF_01102">
    <property type="entry name" value="MnmC"/>
    <property type="match status" value="1"/>
</dbReference>
<keyword evidence="2 10" id="KW-0489">Methyltransferase</keyword>
<evidence type="ECO:0000256" key="1">
    <source>
        <dbReference type="ARBA" id="ARBA00022490"/>
    </source>
</evidence>
<organism evidence="13">
    <name type="scientific">Polaromonas hydrogenivorans</name>
    <dbReference type="NCBI Taxonomy" id="335476"/>
    <lineage>
        <taxon>Bacteria</taxon>
        <taxon>Pseudomonadati</taxon>
        <taxon>Pseudomonadota</taxon>
        <taxon>Betaproteobacteria</taxon>
        <taxon>Burkholderiales</taxon>
        <taxon>Comamonadaceae</taxon>
        <taxon>Polaromonas</taxon>
    </lineage>
</organism>
<accession>A0AAU7LVY7</accession>
<sequence>MSERIEWLEDGTAGGSPYSPRFGDRYRSELGGLEQAREVFLKGCGLPDAWRGQPQWCVLETGFGLGLNFLVTWAAWKADPLRPRLLHFVSTEAYPASADDVLRSARTHPELIPFAEQLKRQLWGLLPGVHRLVFEDGRVLLTLCIGDTKAMLREPSFEADSLYLDGFSPQRNPDIWDVHTFKAVARCCRRGTRIATWTIARSVRDALAQCGFVVKKVPGTPPKRDNLQGEYQPAWEVKKSRITPERKAPARCIVIGAGLAGAAVAASLARRGWQVTVLDAASTPAAGASGLPAGVLAPHVSPDDSLLSRLSRSGIRAMLQQADALLQTNIDWSQTGVLEHCVEHARQLPAAWHPGQALAGAAGDWTRPATSEQLEHCGLSPETPALWHVQAGWIKPARLVQAWLSSPGVSWHGNAAVSQLVRQAGAWQALDAAGNELASAELVVLAAGHGSRALSEIASPQAGRPLALQAIRGQASWGLHAPDTEQAMPAFPVNGHGSLVPRVPLEQGLAWVTGSSFERDNTSPQLRPEDEQHNFGKLKTLLPVAAQALAAQFESGQVRGWTGVRCATPSRLPALGPLENAPDVWVCSGMGSRGLTFAALCGELLAARLHGEPLPVELRQADALLPQYATRLQPSGS</sequence>
<dbReference type="InterPro" id="IPR047785">
    <property type="entry name" value="tRNA_MNMC2"/>
</dbReference>
<dbReference type="NCBIfam" id="NF033855">
    <property type="entry name" value="tRNA_MNMC2"/>
    <property type="match status" value="1"/>
</dbReference>
<evidence type="ECO:0000313" key="13">
    <source>
        <dbReference type="EMBL" id="XBP71769.1"/>
    </source>
</evidence>
<dbReference type="InterPro" id="IPR023032">
    <property type="entry name" value="tRNA_MAMT_biosynth_bifunc_MnmC"/>
</dbReference>
<name>A0AAU7LVY7_9BURK</name>
<dbReference type="GO" id="GO:0050660">
    <property type="term" value="F:flavin adenine dinucleotide binding"/>
    <property type="evidence" value="ECO:0007669"/>
    <property type="project" value="UniProtKB-UniRule"/>
</dbReference>
<evidence type="ECO:0000256" key="7">
    <source>
        <dbReference type="ARBA" id="ARBA00022827"/>
    </source>
</evidence>
<dbReference type="GO" id="GO:0002097">
    <property type="term" value="P:tRNA wobble base modification"/>
    <property type="evidence" value="ECO:0007669"/>
    <property type="project" value="UniProtKB-UniRule"/>
</dbReference>
<evidence type="ECO:0000259" key="11">
    <source>
        <dbReference type="Pfam" id="PF01266"/>
    </source>
</evidence>
<keyword evidence="9 10" id="KW-0511">Multifunctional enzyme</keyword>
<keyword evidence="7 10" id="KW-0274">FAD</keyword>
<dbReference type="Gene3D" id="3.40.50.150">
    <property type="entry name" value="Vaccinia Virus protein VP39"/>
    <property type="match status" value="1"/>
</dbReference>
<gene>
    <name evidence="10 13" type="primary">mnmC</name>
    <name evidence="13" type="ORF">ABLV49_08250</name>
</gene>
<dbReference type="PANTHER" id="PTHR13847:SF283">
    <property type="entry name" value="TRNA 5-METHYLAMINOMETHYL-2-THIOURIDINE BIOSYNTHESIS BIFUNCTIONAL PROTEIN MNMC"/>
    <property type="match status" value="1"/>
</dbReference>
<comment type="function">
    <text evidence="10">Catalyzes the last two steps in the biosynthesis of 5-methylaminomethyl-2-thiouridine (mnm(5)s(2)U) at the wobble position (U34) in tRNA. Catalyzes the FAD-dependent demodification of cmnm(5)s(2)U34 to nm(5)s(2)U34, followed by the transfer of a methyl group from S-adenosyl-L-methionine to nm(5)s(2)U34, to form mnm(5)s(2)U34.</text>
</comment>
<dbReference type="Pfam" id="PF05430">
    <property type="entry name" value="Methyltransf_30"/>
    <property type="match status" value="1"/>
</dbReference>
<dbReference type="InterPro" id="IPR006076">
    <property type="entry name" value="FAD-dep_OxRdtase"/>
</dbReference>
<dbReference type="GO" id="GO:0005737">
    <property type="term" value="C:cytoplasm"/>
    <property type="evidence" value="ECO:0007669"/>
    <property type="project" value="UniProtKB-SubCell"/>
</dbReference>
<evidence type="ECO:0000256" key="3">
    <source>
        <dbReference type="ARBA" id="ARBA00022630"/>
    </source>
</evidence>
<evidence type="ECO:0000256" key="2">
    <source>
        <dbReference type="ARBA" id="ARBA00022603"/>
    </source>
</evidence>
<dbReference type="InterPro" id="IPR008471">
    <property type="entry name" value="MnmC-like_methylTransf"/>
</dbReference>
<dbReference type="Pfam" id="PF01266">
    <property type="entry name" value="DAO"/>
    <property type="match status" value="1"/>
</dbReference>
<dbReference type="GO" id="GO:0016645">
    <property type="term" value="F:oxidoreductase activity, acting on the CH-NH group of donors"/>
    <property type="evidence" value="ECO:0007669"/>
    <property type="project" value="InterPro"/>
</dbReference>
<reference evidence="13" key="1">
    <citation type="submission" date="2024-05" db="EMBL/GenBank/DDBJ databases">
        <authorList>
            <person name="Bunk B."/>
            <person name="Swiderski J."/>
            <person name="Sproer C."/>
            <person name="Thiel V."/>
        </authorList>
    </citation>
    <scope>NUCLEOTIDE SEQUENCE</scope>
    <source>
        <strain evidence="13">DSM 17735</strain>
    </source>
</reference>
<dbReference type="NCBIfam" id="TIGR03197">
    <property type="entry name" value="MnmC_Cterm"/>
    <property type="match status" value="1"/>
</dbReference>